<dbReference type="EMBL" id="JBHTLK010000056">
    <property type="protein sequence ID" value="MFD1148161.1"/>
    <property type="molecule type" value="Genomic_DNA"/>
</dbReference>
<dbReference type="SUPFAM" id="SSF53474">
    <property type="entry name" value="alpha/beta-Hydrolases"/>
    <property type="match status" value="1"/>
</dbReference>
<dbReference type="RefSeq" id="WP_380723597.1">
    <property type="nucleotide sequence ID" value="NZ_JBHTLK010000056.1"/>
</dbReference>
<evidence type="ECO:0000313" key="1">
    <source>
        <dbReference type="EMBL" id="MFD1148161.1"/>
    </source>
</evidence>
<comment type="caution">
    <text evidence="1">The sequence shown here is derived from an EMBL/GenBank/DDBJ whole genome shotgun (WGS) entry which is preliminary data.</text>
</comment>
<keyword evidence="1" id="KW-0378">Hydrolase</keyword>
<proteinExistence type="predicted"/>
<dbReference type="Pfam" id="PF06821">
    <property type="entry name" value="Ser_hydrolase"/>
    <property type="match status" value="1"/>
</dbReference>
<accession>A0ABW3QU99</accession>
<dbReference type="Proteomes" id="UP001597168">
    <property type="component" value="Unassembled WGS sequence"/>
</dbReference>
<dbReference type="InterPro" id="IPR010662">
    <property type="entry name" value="RBBP9/YdeN"/>
</dbReference>
<evidence type="ECO:0000313" key="2">
    <source>
        <dbReference type="Proteomes" id="UP001597168"/>
    </source>
</evidence>
<organism evidence="1 2">
    <name type="scientific">Saccharothrix hoggarensis</name>
    <dbReference type="NCBI Taxonomy" id="913853"/>
    <lineage>
        <taxon>Bacteria</taxon>
        <taxon>Bacillati</taxon>
        <taxon>Actinomycetota</taxon>
        <taxon>Actinomycetes</taxon>
        <taxon>Pseudonocardiales</taxon>
        <taxon>Pseudonocardiaceae</taxon>
        <taxon>Saccharothrix</taxon>
    </lineage>
</organism>
<dbReference type="GO" id="GO:0016787">
    <property type="term" value="F:hydrolase activity"/>
    <property type="evidence" value="ECO:0007669"/>
    <property type="project" value="UniProtKB-KW"/>
</dbReference>
<keyword evidence="2" id="KW-1185">Reference proteome</keyword>
<dbReference type="InterPro" id="IPR029058">
    <property type="entry name" value="AB_hydrolase_fold"/>
</dbReference>
<sequence length="88" mass="9329">MTSVAVVFVDGWFGPDPGGRQERWAAELPGATRVAQDDWHVPERDAWVRRLDEVVAACAEPPVLVAHSLGVPTVVHWAAGGGSATSVT</sequence>
<name>A0ABW3QU99_9PSEU</name>
<protein>
    <submittedName>
        <fullName evidence="1">RBBP9/YdeN family alpha/beta hydrolase</fullName>
    </submittedName>
</protein>
<dbReference type="Gene3D" id="3.40.50.1820">
    <property type="entry name" value="alpha/beta hydrolase"/>
    <property type="match status" value="1"/>
</dbReference>
<gene>
    <name evidence="1" type="ORF">ACFQ3T_13605</name>
</gene>
<reference evidence="2" key="1">
    <citation type="journal article" date="2019" name="Int. J. Syst. Evol. Microbiol.">
        <title>The Global Catalogue of Microorganisms (GCM) 10K type strain sequencing project: providing services to taxonomists for standard genome sequencing and annotation.</title>
        <authorList>
            <consortium name="The Broad Institute Genomics Platform"/>
            <consortium name="The Broad Institute Genome Sequencing Center for Infectious Disease"/>
            <person name="Wu L."/>
            <person name="Ma J."/>
        </authorList>
    </citation>
    <scope>NUCLEOTIDE SEQUENCE [LARGE SCALE GENOMIC DNA]</scope>
    <source>
        <strain evidence="2">CCUG 60214</strain>
    </source>
</reference>